<dbReference type="Proteomes" id="UP000887568">
    <property type="component" value="Unplaced"/>
</dbReference>
<dbReference type="GO" id="GO:0005739">
    <property type="term" value="C:mitochondrion"/>
    <property type="evidence" value="ECO:0007669"/>
    <property type="project" value="TreeGrafter"/>
</dbReference>
<name>A0A913ZY40_PATMI</name>
<dbReference type="GO" id="GO:0005634">
    <property type="term" value="C:nucleus"/>
    <property type="evidence" value="ECO:0007669"/>
    <property type="project" value="UniProtKB-SubCell"/>
</dbReference>
<keyword evidence="7" id="KW-0007">Acetylation</keyword>
<evidence type="ECO:0000313" key="13">
    <source>
        <dbReference type="Proteomes" id="UP000887568"/>
    </source>
</evidence>
<keyword evidence="13" id="KW-1185">Reference proteome</keyword>
<feature type="binding site" evidence="11">
    <location>
        <position position="422"/>
    </location>
    <ligand>
        <name>a divalent metal cation</name>
        <dbReference type="ChEBI" id="CHEBI:60240"/>
        <label>1</label>
    </ligand>
</feature>
<dbReference type="Pfam" id="PF01784">
    <property type="entry name" value="DUF34_NIF3"/>
    <property type="match status" value="1"/>
</dbReference>
<dbReference type="NCBIfam" id="TIGR00486">
    <property type="entry name" value="YbgI_SA1388"/>
    <property type="match status" value="1"/>
</dbReference>
<evidence type="ECO:0000256" key="10">
    <source>
        <dbReference type="ARBA" id="ARBA00062046"/>
    </source>
</evidence>
<comment type="similarity">
    <text evidence="3">Belongs to the GTP cyclohydrolase I type 2/NIF3 family.</text>
</comment>
<comment type="subcellular location">
    <subcellularLocation>
        <location evidence="2">Cytoplasm</location>
    </subcellularLocation>
    <subcellularLocation>
        <location evidence="1">Nucleus</location>
    </subcellularLocation>
</comment>
<comment type="function">
    <text evidence="9">May function as a transcriptional corepressor through its interaction with COPS2, negatively regulating the expression of genes involved in neuronal differentiation.</text>
</comment>
<keyword evidence="5" id="KW-0963">Cytoplasm</keyword>
<accession>A0A913ZY40</accession>
<feature type="binding site" evidence="11">
    <location>
        <position position="418"/>
    </location>
    <ligand>
        <name>a divalent metal cation</name>
        <dbReference type="ChEBI" id="CHEBI:60240"/>
        <label>1</label>
    </ligand>
</feature>
<dbReference type="InterPro" id="IPR002678">
    <property type="entry name" value="DUF34/NIF3"/>
</dbReference>
<evidence type="ECO:0000256" key="11">
    <source>
        <dbReference type="PIRSR" id="PIRSR602678-1"/>
    </source>
</evidence>
<dbReference type="OMA" id="KYHEFFD"/>
<comment type="subunit">
    <text evidence="10">Homodimer. Interacts with COPS2. Interacts with THOC7.</text>
</comment>
<evidence type="ECO:0000256" key="7">
    <source>
        <dbReference type="ARBA" id="ARBA00022990"/>
    </source>
</evidence>
<feature type="binding site" evidence="11">
    <location>
        <position position="179"/>
    </location>
    <ligand>
        <name>a divalent metal cation</name>
        <dbReference type="ChEBI" id="CHEBI:60240"/>
        <label>1</label>
    </ligand>
</feature>
<evidence type="ECO:0000313" key="12">
    <source>
        <dbReference type="EnsemblMetazoa" id="XP_038056563.1"/>
    </source>
</evidence>
<evidence type="ECO:0000256" key="8">
    <source>
        <dbReference type="ARBA" id="ARBA00023242"/>
    </source>
</evidence>
<evidence type="ECO:0000256" key="1">
    <source>
        <dbReference type="ARBA" id="ARBA00004123"/>
    </source>
</evidence>
<keyword evidence="8" id="KW-0539">Nucleus</keyword>
<dbReference type="Gene3D" id="3.40.1390.30">
    <property type="entry name" value="NIF3 (NGG1p interacting factor 3)-like"/>
    <property type="match status" value="2"/>
</dbReference>
<evidence type="ECO:0000256" key="2">
    <source>
        <dbReference type="ARBA" id="ARBA00004496"/>
    </source>
</evidence>
<dbReference type="EnsemblMetazoa" id="XM_038200635.1">
    <property type="protein sequence ID" value="XP_038056563.1"/>
    <property type="gene ID" value="LOC119728405"/>
</dbReference>
<dbReference type="FunFam" id="3.40.1390.30:FF:000004">
    <property type="entry name" value="NIF3-like protein 1"/>
    <property type="match status" value="1"/>
</dbReference>
<keyword evidence="6" id="KW-0597">Phosphoprotein</keyword>
<dbReference type="OrthoDB" id="3345469at2759"/>
<dbReference type="GeneID" id="119728405"/>
<dbReference type="CTD" id="60491"/>
<dbReference type="AlphaFoldDB" id="A0A913ZY40"/>
<dbReference type="SUPFAM" id="SSF102705">
    <property type="entry name" value="NIF3 (NGG1p interacting factor 3)-like"/>
    <property type="match status" value="1"/>
</dbReference>
<dbReference type="InterPro" id="IPR036069">
    <property type="entry name" value="DUF34/NIF3_sf"/>
</dbReference>
<feature type="binding site" evidence="11">
    <location>
        <position position="217"/>
    </location>
    <ligand>
        <name>a divalent metal cation</name>
        <dbReference type="ChEBI" id="CHEBI:60240"/>
        <label>1</label>
    </ligand>
</feature>
<evidence type="ECO:0000256" key="9">
    <source>
        <dbReference type="ARBA" id="ARBA00059551"/>
    </source>
</evidence>
<evidence type="ECO:0000256" key="3">
    <source>
        <dbReference type="ARBA" id="ARBA00006964"/>
    </source>
</evidence>
<evidence type="ECO:0000256" key="6">
    <source>
        <dbReference type="ARBA" id="ARBA00022553"/>
    </source>
</evidence>
<reference evidence="12" key="1">
    <citation type="submission" date="2022-11" db="UniProtKB">
        <authorList>
            <consortium name="EnsemblMetazoa"/>
        </authorList>
    </citation>
    <scope>IDENTIFICATION</scope>
</reference>
<organism evidence="12 13">
    <name type="scientific">Patiria miniata</name>
    <name type="common">Bat star</name>
    <name type="synonym">Asterina miniata</name>
    <dbReference type="NCBI Taxonomy" id="46514"/>
    <lineage>
        <taxon>Eukaryota</taxon>
        <taxon>Metazoa</taxon>
        <taxon>Echinodermata</taxon>
        <taxon>Eleutherozoa</taxon>
        <taxon>Asterozoa</taxon>
        <taxon>Asteroidea</taxon>
        <taxon>Valvatacea</taxon>
        <taxon>Valvatida</taxon>
        <taxon>Asterinidae</taxon>
        <taxon>Patiria</taxon>
    </lineage>
</organism>
<dbReference type="RefSeq" id="XP_038056563.1">
    <property type="nucleotide sequence ID" value="XM_038200635.1"/>
</dbReference>
<keyword evidence="11" id="KW-0479">Metal-binding</keyword>
<evidence type="ECO:0000256" key="5">
    <source>
        <dbReference type="ARBA" id="ARBA00022490"/>
    </source>
</evidence>
<dbReference type="PANTHER" id="PTHR13799:SF13">
    <property type="entry name" value="NIF3-LIKE PROTEIN 1"/>
    <property type="match status" value="1"/>
</dbReference>
<dbReference type="GO" id="GO:0046872">
    <property type="term" value="F:metal ion binding"/>
    <property type="evidence" value="ECO:0007669"/>
    <property type="project" value="UniProtKB-KW"/>
</dbReference>
<sequence>MSCHTQRVGLRSFFRYFRHVRGRLSISNSSISKLSFSSKDSSFNLLNLSSASAFCAVARLYHNRTRNSCSQQKLTSGSFVKLPYLQSEFQQRISTSLSIIRSSSKLSKLKLKGMDLKDVLCALDKFAPTSLAESWDNVGLLVEPTPPHHVKTMFLTNDLTEEVLTEAIDQKSDFILAYHPPIFAPLKRLTMRNTKERIIVRAIEKRIAIYSPHTCYDAVKGGVNDWLAEGLGPCNVEPMKTSQKPSDSGWTHRIEYVVPDTSSLLLPLGLGTSVSQVSSTPTENGLQVVHCCNEQGLLSIMESMESSPEIKKTVQITKLEKLPTPGTGTGRICKLKSPVSIATAVQRVKNHLGLQHVQLALGSQKTQDSEVKTVAICAGSGASVLAGVPADVYLTGEMSHHDILAAVARGTSVILCNHSNTERGYLRVLKAKLGDMLNGTVNVIVSEVDADPLNVV</sequence>
<proteinExistence type="inferred from homology"/>
<dbReference type="PANTHER" id="PTHR13799">
    <property type="entry name" value="NGG1 INTERACTING FACTOR 3"/>
    <property type="match status" value="1"/>
</dbReference>
<evidence type="ECO:0000256" key="4">
    <source>
        <dbReference type="ARBA" id="ARBA00019069"/>
    </source>
</evidence>
<dbReference type="GO" id="GO:0006355">
    <property type="term" value="P:regulation of DNA-templated transcription"/>
    <property type="evidence" value="ECO:0007669"/>
    <property type="project" value="UniProtKB-ARBA"/>
</dbReference>
<dbReference type="FunFam" id="3.40.1390.30:FF:000001">
    <property type="entry name" value="GTP cyclohydrolase 1 type 2"/>
    <property type="match status" value="1"/>
</dbReference>
<protein>
    <recommendedName>
        <fullName evidence="4">NIF3-like protein 1</fullName>
    </recommendedName>
</protein>